<reference evidence="2" key="1">
    <citation type="journal article" date="2020" name="Cell">
        <title>Large-Scale Comparative Analyses of Tick Genomes Elucidate Their Genetic Diversity and Vector Capacities.</title>
        <authorList>
            <consortium name="Tick Genome and Microbiome Consortium (TIGMIC)"/>
            <person name="Jia N."/>
            <person name="Wang J."/>
            <person name="Shi W."/>
            <person name="Du L."/>
            <person name="Sun Y."/>
            <person name="Zhan W."/>
            <person name="Jiang J.F."/>
            <person name="Wang Q."/>
            <person name="Zhang B."/>
            <person name="Ji P."/>
            <person name="Bell-Sakyi L."/>
            <person name="Cui X.M."/>
            <person name="Yuan T.T."/>
            <person name="Jiang B.G."/>
            <person name="Yang W.F."/>
            <person name="Lam T.T."/>
            <person name="Chang Q.C."/>
            <person name="Ding S.J."/>
            <person name="Wang X.J."/>
            <person name="Zhu J.G."/>
            <person name="Ruan X.D."/>
            <person name="Zhao L."/>
            <person name="Wei J.T."/>
            <person name="Ye R.Z."/>
            <person name="Que T.C."/>
            <person name="Du C.H."/>
            <person name="Zhou Y.H."/>
            <person name="Cheng J.X."/>
            <person name="Dai P.F."/>
            <person name="Guo W.B."/>
            <person name="Han X.H."/>
            <person name="Huang E.J."/>
            <person name="Li L.F."/>
            <person name="Wei W."/>
            <person name="Gao Y.C."/>
            <person name="Liu J.Z."/>
            <person name="Shao H.Z."/>
            <person name="Wang X."/>
            <person name="Wang C.C."/>
            <person name="Yang T.C."/>
            <person name="Huo Q.B."/>
            <person name="Li W."/>
            <person name="Chen H.Y."/>
            <person name="Chen S.E."/>
            <person name="Zhou L.G."/>
            <person name="Ni X.B."/>
            <person name="Tian J.H."/>
            <person name="Sheng Y."/>
            <person name="Liu T."/>
            <person name="Pan Y.S."/>
            <person name="Xia L.Y."/>
            <person name="Li J."/>
            <person name="Zhao F."/>
            <person name="Cao W.C."/>
        </authorList>
    </citation>
    <scope>NUCLEOTIDE SEQUENCE</scope>
    <source>
        <strain evidence="2">Rmic-2018</strain>
    </source>
</reference>
<evidence type="ECO:0000313" key="2">
    <source>
        <dbReference type="EMBL" id="KAH8020405.1"/>
    </source>
</evidence>
<dbReference type="EMBL" id="JABSTU010000009">
    <property type="protein sequence ID" value="KAH8020405.1"/>
    <property type="molecule type" value="Genomic_DNA"/>
</dbReference>
<feature type="compositionally biased region" description="Polar residues" evidence="1">
    <location>
        <begin position="7"/>
        <end position="25"/>
    </location>
</feature>
<comment type="caution">
    <text evidence="2">The sequence shown here is derived from an EMBL/GenBank/DDBJ whole genome shotgun (WGS) entry which is preliminary data.</text>
</comment>
<sequence>MEHSTTVKEQGPSSKEQGSSSATENTAGCCVVLTTPETHTVGLTSDPAFTSSRSSQENYILTGGRIEDDASSNCPADNTDDDDARGCYKTVIKKRRTRKMNTHKETKLSESIPVVCQHNMRKQSLTAKDREDIIVRLRPLQYLAIFSTPQSHVSDALYRVRELKHGERVYLITTYFAAPDNSCKGIVPGIVLACRLLR</sequence>
<dbReference type="AlphaFoldDB" id="A0A9J6DE71"/>
<reference evidence="2" key="2">
    <citation type="submission" date="2021-09" db="EMBL/GenBank/DDBJ databases">
        <authorList>
            <person name="Jia N."/>
            <person name="Wang J."/>
            <person name="Shi W."/>
            <person name="Du L."/>
            <person name="Sun Y."/>
            <person name="Zhan W."/>
            <person name="Jiang J."/>
            <person name="Wang Q."/>
            <person name="Zhang B."/>
            <person name="Ji P."/>
            <person name="Sakyi L.B."/>
            <person name="Cui X."/>
            <person name="Yuan T."/>
            <person name="Jiang B."/>
            <person name="Yang W."/>
            <person name="Lam T.T.-Y."/>
            <person name="Chang Q."/>
            <person name="Ding S."/>
            <person name="Wang X."/>
            <person name="Zhu J."/>
            <person name="Ruan X."/>
            <person name="Zhao L."/>
            <person name="Wei J."/>
            <person name="Que T."/>
            <person name="Du C."/>
            <person name="Cheng J."/>
            <person name="Dai P."/>
            <person name="Han X."/>
            <person name="Huang E."/>
            <person name="Gao Y."/>
            <person name="Liu J."/>
            <person name="Shao H."/>
            <person name="Ye R."/>
            <person name="Li L."/>
            <person name="Wei W."/>
            <person name="Wang X."/>
            <person name="Wang C."/>
            <person name="Huo Q."/>
            <person name="Li W."/>
            <person name="Guo W."/>
            <person name="Chen H."/>
            <person name="Chen S."/>
            <person name="Zhou L."/>
            <person name="Zhou L."/>
            <person name="Ni X."/>
            <person name="Tian J."/>
            <person name="Zhou Y."/>
            <person name="Sheng Y."/>
            <person name="Liu T."/>
            <person name="Pan Y."/>
            <person name="Xia L."/>
            <person name="Li J."/>
            <person name="Zhao F."/>
            <person name="Cao W."/>
        </authorList>
    </citation>
    <scope>NUCLEOTIDE SEQUENCE</scope>
    <source>
        <strain evidence="2">Rmic-2018</strain>
        <tissue evidence="2">Larvae</tissue>
    </source>
</reference>
<evidence type="ECO:0000256" key="1">
    <source>
        <dbReference type="SAM" id="MobiDB-lite"/>
    </source>
</evidence>
<organism evidence="2 3">
    <name type="scientific">Rhipicephalus microplus</name>
    <name type="common">Cattle tick</name>
    <name type="synonym">Boophilus microplus</name>
    <dbReference type="NCBI Taxonomy" id="6941"/>
    <lineage>
        <taxon>Eukaryota</taxon>
        <taxon>Metazoa</taxon>
        <taxon>Ecdysozoa</taxon>
        <taxon>Arthropoda</taxon>
        <taxon>Chelicerata</taxon>
        <taxon>Arachnida</taxon>
        <taxon>Acari</taxon>
        <taxon>Parasitiformes</taxon>
        <taxon>Ixodida</taxon>
        <taxon>Ixodoidea</taxon>
        <taxon>Ixodidae</taxon>
        <taxon>Rhipicephalinae</taxon>
        <taxon>Rhipicephalus</taxon>
        <taxon>Boophilus</taxon>
    </lineage>
</organism>
<gene>
    <name evidence="2" type="ORF">HPB51_001077</name>
</gene>
<proteinExistence type="predicted"/>
<dbReference type="Proteomes" id="UP000821866">
    <property type="component" value="Chromosome 7"/>
</dbReference>
<keyword evidence="3" id="KW-1185">Reference proteome</keyword>
<evidence type="ECO:0000313" key="3">
    <source>
        <dbReference type="Proteomes" id="UP000821866"/>
    </source>
</evidence>
<protein>
    <submittedName>
        <fullName evidence="2">Uncharacterized protein</fullName>
    </submittedName>
</protein>
<accession>A0A9J6DE71</accession>
<feature type="region of interest" description="Disordered" evidence="1">
    <location>
        <begin position="1"/>
        <end position="25"/>
    </location>
</feature>
<name>A0A9J6DE71_RHIMP</name>